<evidence type="ECO:0000256" key="1">
    <source>
        <dbReference type="SAM" id="MobiDB-lite"/>
    </source>
</evidence>
<gene>
    <name evidence="2" type="ORF">ABID21_002181</name>
</gene>
<organism evidence="2 3">
    <name type="scientific">Pseudorhizobium tarimense</name>
    <dbReference type="NCBI Taxonomy" id="1079109"/>
    <lineage>
        <taxon>Bacteria</taxon>
        <taxon>Pseudomonadati</taxon>
        <taxon>Pseudomonadota</taxon>
        <taxon>Alphaproteobacteria</taxon>
        <taxon>Hyphomicrobiales</taxon>
        <taxon>Rhizobiaceae</taxon>
        <taxon>Rhizobium/Agrobacterium group</taxon>
        <taxon>Pseudorhizobium</taxon>
    </lineage>
</organism>
<protein>
    <submittedName>
        <fullName evidence="2">Transposase-like protein</fullName>
    </submittedName>
</protein>
<accession>A0ABV2H6E2</accession>
<evidence type="ECO:0000313" key="3">
    <source>
        <dbReference type="Proteomes" id="UP001549031"/>
    </source>
</evidence>
<dbReference type="EMBL" id="JBEPLJ010000007">
    <property type="protein sequence ID" value="MET3586066.1"/>
    <property type="molecule type" value="Genomic_DNA"/>
</dbReference>
<name>A0ABV2H6E2_9HYPH</name>
<reference evidence="2 3" key="1">
    <citation type="submission" date="2024-06" db="EMBL/GenBank/DDBJ databases">
        <title>Genomic Encyclopedia of Type Strains, Phase IV (KMG-IV): sequencing the most valuable type-strain genomes for metagenomic binning, comparative biology and taxonomic classification.</title>
        <authorList>
            <person name="Goeker M."/>
        </authorList>
    </citation>
    <scope>NUCLEOTIDE SEQUENCE [LARGE SCALE GENOMIC DNA]</scope>
    <source>
        <strain evidence="2 3">DSM 105042</strain>
    </source>
</reference>
<comment type="caution">
    <text evidence="2">The sequence shown here is derived from an EMBL/GenBank/DDBJ whole genome shotgun (WGS) entry which is preliminary data.</text>
</comment>
<keyword evidence="3" id="KW-1185">Reference proteome</keyword>
<proteinExistence type="predicted"/>
<sequence length="54" mass="6028">MVELSPQFDVHANQIRQWKDQLLDGATGVFGDEAGSEPAATREEVDAVWMPQKK</sequence>
<evidence type="ECO:0000313" key="2">
    <source>
        <dbReference type="EMBL" id="MET3586066.1"/>
    </source>
</evidence>
<feature type="region of interest" description="Disordered" evidence="1">
    <location>
        <begin position="30"/>
        <end position="54"/>
    </location>
</feature>
<dbReference type="Proteomes" id="UP001549031">
    <property type="component" value="Unassembled WGS sequence"/>
</dbReference>